<dbReference type="InterPro" id="IPR050595">
    <property type="entry name" value="Bact_response_regulator"/>
</dbReference>
<sequence>MDNKRILLVEDEPLLQKLYSDLLKTEGMNFELATGGNSAYEKMKSGGYDLVLLDLLLPELSGVEVIKKLQSDPPEKPNKKIIFLTNLDSGKDFEEVKIMGFDCIVKSNFNPQELMNKVKSLLQ</sequence>
<evidence type="ECO:0000256" key="2">
    <source>
        <dbReference type="ARBA" id="ARBA00023012"/>
    </source>
</evidence>
<dbReference type="PANTHER" id="PTHR44591:SF14">
    <property type="entry name" value="PROTEIN PILG"/>
    <property type="match status" value="1"/>
</dbReference>
<dbReference type="EMBL" id="MFZG01000010">
    <property type="protein sequence ID" value="OGK17164.1"/>
    <property type="molecule type" value="Genomic_DNA"/>
</dbReference>
<reference evidence="5 6" key="1">
    <citation type="journal article" date="2016" name="Nat. Commun.">
        <title>Thousands of microbial genomes shed light on interconnected biogeochemical processes in an aquifer system.</title>
        <authorList>
            <person name="Anantharaman K."/>
            <person name="Brown C.T."/>
            <person name="Hug L.A."/>
            <person name="Sharon I."/>
            <person name="Castelle C.J."/>
            <person name="Probst A.J."/>
            <person name="Thomas B.C."/>
            <person name="Singh A."/>
            <person name="Wilkins M.J."/>
            <person name="Karaoz U."/>
            <person name="Brodie E.L."/>
            <person name="Williams K.H."/>
            <person name="Hubbard S.S."/>
            <person name="Banfield J.F."/>
        </authorList>
    </citation>
    <scope>NUCLEOTIDE SEQUENCE [LARGE SCALE GENOMIC DNA]</scope>
</reference>
<dbReference type="GO" id="GO:0000160">
    <property type="term" value="P:phosphorelay signal transduction system"/>
    <property type="evidence" value="ECO:0007669"/>
    <property type="project" value="UniProtKB-KW"/>
</dbReference>
<evidence type="ECO:0000259" key="4">
    <source>
        <dbReference type="PROSITE" id="PS50110"/>
    </source>
</evidence>
<dbReference type="PROSITE" id="PS50110">
    <property type="entry name" value="RESPONSE_REGULATORY"/>
    <property type="match status" value="1"/>
</dbReference>
<evidence type="ECO:0000313" key="5">
    <source>
        <dbReference type="EMBL" id="OGK17164.1"/>
    </source>
</evidence>
<dbReference type="Pfam" id="PF00072">
    <property type="entry name" value="Response_reg"/>
    <property type="match status" value="1"/>
</dbReference>
<proteinExistence type="predicted"/>
<keyword evidence="1 3" id="KW-0597">Phosphoprotein</keyword>
<dbReference type="SUPFAM" id="SSF52172">
    <property type="entry name" value="CheY-like"/>
    <property type="match status" value="1"/>
</dbReference>
<keyword evidence="2" id="KW-0902">Two-component regulatory system</keyword>
<dbReference type="InterPro" id="IPR011006">
    <property type="entry name" value="CheY-like_superfamily"/>
</dbReference>
<dbReference type="SMART" id="SM00448">
    <property type="entry name" value="REC"/>
    <property type="match status" value="1"/>
</dbReference>
<dbReference type="Proteomes" id="UP000177208">
    <property type="component" value="Unassembled WGS sequence"/>
</dbReference>
<gene>
    <name evidence="5" type="ORF">A2774_02070</name>
</gene>
<feature type="modified residue" description="4-aspartylphosphate" evidence="3">
    <location>
        <position position="54"/>
    </location>
</feature>
<evidence type="ECO:0000256" key="3">
    <source>
        <dbReference type="PROSITE-ProRule" id="PRU00169"/>
    </source>
</evidence>
<accession>A0A1F7GE65</accession>
<evidence type="ECO:0000313" key="6">
    <source>
        <dbReference type="Proteomes" id="UP000177208"/>
    </source>
</evidence>
<name>A0A1F7GE65_9BACT</name>
<dbReference type="AlphaFoldDB" id="A0A1F7GE65"/>
<dbReference type="CDD" id="cd00156">
    <property type="entry name" value="REC"/>
    <property type="match status" value="1"/>
</dbReference>
<evidence type="ECO:0000256" key="1">
    <source>
        <dbReference type="ARBA" id="ARBA00022553"/>
    </source>
</evidence>
<dbReference type="Gene3D" id="3.40.50.2300">
    <property type="match status" value="1"/>
</dbReference>
<protein>
    <recommendedName>
        <fullName evidence="4">Response regulatory domain-containing protein</fullName>
    </recommendedName>
</protein>
<dbReference type="PANTHER" id="PTHR44591">
    <property type="entry name" value="STRESS RESPONSE REGULATOR PROTEIN 1"/>
    <property type="match status" value="1"/>
</dbReference>
<organism evidence="5 6">
    <name type="scientific">Candidatus Roizmanbacteria bacterium RIFCSPHIGHO2_01_FULL_39_12c</name>
    <dbReference type="NCBI Taxonomy" id="1802031"/>
    <lineage>
        <taxon>Bacteria</taxon>
        <taxon>Candidatus Roizmaniibacteriota</taxon>
    </lineage>
</organism>
<comment type="caution">
    <text evidence="5">The sequence shown here is derived from an EMBL/GenBank/DDBJ whole genome shotgun (WGS) entry which is preliminary data.</text>
</comment>
<dbReference type="InterPro" id="IPR001789">
    <property type="entry name" value="Sig_transdc_resp-reg_receiver"/>
</dbReference>
<feature type="domain" description="Response regulatory" evidence="4">
    <location>
        <begin position="5"/>
        <end position="122"/>
    </location>
</feature>